<feature type="binding site" evidence="7">
    <location>
        <position position="112"/>
    </location>
    <ligand>
        <name>tRNA</name>
        <dbReference type="ChEBI" id="CHEBI:17843"/>
    </ligand>
</feature>
<dbReference type="PANTHER" id="PTHR17224:SF1">
    <property type="entry name" value="PEPTIDYL-TRNA HYDROLASE"/>
    <property type="match status" value="1"/>
</dbReference>
<feature type="active site" description="Proton acceptor" evidence="7">
    <location>
        <position position="19"/>
    </location>
</feature>
<proteinExistence type="inferred from homology"/>
<evidence type="ECO:0000256" key="7">
    <source>
        <dbReference type="HAMAP-Rule" id="MF_00083"/>
    </source>
</evidence>
<keyword evidence="12" id="KW-1185">Reference proteome</keyword>
<evidence type="ECO:0000256" key="10">
    <source>
        <dbReference type="SAM" id="MobiDB-lite"/>
    </source>
</evidence>
<dbReference type="GO" id="GO:0000049">
    <property type="term" value="F:tRNA binding"/>
    <property type="evidence" value="ECO:0007669"/>
    <property type="project" value="UniProtKB-UniRule"/>
</dbReference>
<dbReference type="EC" id="3.1.1.29" evidence="1 7"/>
<comment type="function">
    <text evidence="7">Hydrolyzes ribosome-free peptidyl-tRNAs (with 1 or more amino acids incorporated), which drop off the ribosome during protein synthesis, or as a result of ribosome stalling.</text>
</comment>
<evidence type="ECO:0000256" key="1">
    <source>
        <dbReference type="ARBA" id="ARBA00013260"/>
    </source>
</evidence>
<dbReference type="AlphaFoldDB" id="A0A6B0TKP4"/>
<feature type="region of interest" description="Disordered" evidence="10">
    <location>
        <begin position="187"/>
        <end position="242"/>
    </location>
</feature>
<dbReference type="Gene3D" id="3.40.50.1470">
    <property type="entry name" value="Peptidyl-tRNA hydrolase"/>
    <property type="match status" value="1"/>
</dbReference>
<evidence type="ECO:0000256" key="4">
    <source>
        <dbReference type="ARBA" id="ARBA00022884"/>
    </source>
</evidence>
<dbReference type="Pfam" id="PF01195">
    <property type="entry name" value="Pept_tRNA_hydro"/>
    <property type="match status" value="1"/>
</dbReference>
<gene>
    <name evidence="7" type="primary">pth</name>
    <name evidence="11" type="ORF">GSH16_03125</name>
</gene>
<feature type="site" description="Discriminates between blocked and unblocked aminoacyl-tRNA" evidence="7">
    <location>
        <position position="9"/>
    </location>
</feature>
<dbReference type="InterPro" id="IPR018171">
    <property type="entry name" value="Pept_tRNA_hydro_CS"/>
</dbReference>
<comment type="caution">
    <text evidence="11">The sequence shown here is derived from an EMBL/GenBank/DDBJ whole genome shotgun (WGS) entry which is preliminary data.</text>
</comment>
<dbReference type="GO" id="GO:0072344">
    <property type="term" value="P:rescue of stalled ribosome"/>
    <property type="evidence" value="ECO:0007669"/>
    <property type="project" value="UniProtKB-UniRule"/>
</dbReference>
<dbReference type="GO" id="GO:0006515">
    <property type="term" value="P:protein quality control for misfolded or incompletely synthesized proteins"/>
    <property type="evidence" value="ECO:0007669"/>
    <property type="project" value="UniProtKB-UniRule"/>
</dbReference>
<feature type="binding site" evidence="7">
    <location>
        <position position="14"/>
    </location>
    <ligand>
        <name>tRNA</name>
        <dbReference type="ChEBI" id="CHEBI:17843"/>
    </ligand>
</feature>
<dbReference type="InterPro" id="IPR036416">
    <property type="entry name" value="Pept_tRNA_hydro_sf"/>
</dbReference>
<evidence type="ECO:0000256" key="3">
    <source>
        <dbReference type="ARBA" id="ARBA00022801"/>
    </source>
</evidence>
<comment type="catalytic activity">
    <reaction evidence="7 8">
        <text>an N-acyl-L-alpha-aminoacyl-tRNA + H2O = an N-acyl-L-amino acid + a tRNA + H(+)</text>
        <dbReference type="Rhea" id="RHEA:54448"/>
        <dbReference type="Rhea" id="RHEA-COMP:10123"/>
        <dbReference type="Rhea" id="RHEA-COMP:13883"/>
        <dbReference type="ChEBI" id="CHEBI:15377"/>
        <dbReference type="ChEBI" id="CHEBI:15378"/>
        <dbReference type="ChEBI" id="CHEBI:59874"/>
        <dbReference type="ChEBI" id="CHEBI:78442"/>
        <dbReference type="ChEBI" id="CHEBI:138191"/>
        <dbReference type="EC" id="3.1.1.29"/>
    </reaction>
</comment>
<keyword evidence="7" id="KW-0963">Cytoplasm</keyword>
<comment type="subunit">
    <text evidence="7">Monomer.</text>
</comment>
<dbReference type="InterPro" id="IPR001328">
    <property type="entry name" value="Pept_tRNA_hydro"/>
</dbReference>
<keyword evidence="3 7" id="KW-0378">Hydrolase</keyword>
<dbReference type="PROSITE" id="PS01196">
    <property type="entry name" value="PEPT_TRNA_HYDROL_2"/>
    <property type="match status" value="1"/>
</dbReference>
<feature type="compositionally biased region" description="Basic and acidic residues" evidence="10">
    <location>
        <begin position="197"/>
        <end position="230"/>
    </location>
</feature>
<evidence type="ECO:0000256" key="5">
    <source>
        <dbReference type="ARBA" id="ARBA00038063"/>
    </source>
</evidence>
<sequence>MKLMVGLGNPGGKYEGNRHNVGYMAVDRIAEDHGFAPWRAKFQGLVSEGRLGREKVLLLKPTTFMNLSGQSVGEAMRFYKLGPDEVIVLHDELDLAPGKCRVKTGGGHAGHNGLRSIHQHVSDAYTRVRIGVGHPGRKELVSAWVLQDFTKADQAWLDDLLRGISDGAPDLAEGDGGRFMNAVARRLAPARPSTGGKPDKADTGAHEPRGEKRLSKDPRPAKAPEPEPDTRSALQRLVDKFS</sequence>
<evidence type="ECO:0000256" key="2">
    <source>
        <dbReference type="ARBA" id="ARBA00022555"/>
    </source>
</evidence>
<keyword evidence="4 7" id="KW-0694">RNA-binding</keyword>
<dbReference type="CDD" id="cd00462">
    <property type="entry name" value="PTH"/>
    <property type="match status" value="1"/>
</dbReference>
<name>A0A6B0TKP4_9RHOB</name>
<evidence type="ECO:0000313" key="12">
    <source>
        <dbReference type="Proteomes" id="UP000436016"/>
    </source>
</evidence>
<feature type="binding site" evidence="7">
    <location>
        <position position="66"/>
    </location>
    <ligand>
        <name>tRNA</name>
        <dbReference type="ChEBI" id="CHEBI:17843"/>
    </ligand>
</feature>
<feature type="site" description="Stabilizes the basic form of H active site to accept a proton" evidence="7">
    <location>
        <position position="91"/>
    </location>
</feature>
<comment type="similarity">
    <text evidence="5 7 9">Belongs to the PTH family.</text>
</comment>
<feature type="binding site" evidence="7">
    <location>
        <position position="64"/>
    </location>
    <ligand>
        <name>tRNA</name>
        <dbReference type="ChEBI" id="CHEBI:17843"/>
    </ligand>
</feature>
<evidence type="ECO:0000256" key="8">
    <source>
        <dbReference type="RuleBase" id="RU000673"/>
    </source>
</evidence>
<dbReference type="EMBL" id="WUWG01000001">
    <property type="protein sequence ID" value="MXU64426.1"/>
    <property type="molecule type" value="Genomic_DNA"/>
</dbReference>
<dbReference type="NCBIfam" id="TIGR00447">
    <property type="entry name" value="pth"/>
    <property type="match status" value="1"/>
</dbReference>
<dbReference type="SUPFAM" id="SSF53178">
    <property type="entry name" value="Peptidyl-tRNA hydrolase-like"/>
    <property type="match status" value="1"/>
</dbReference>
<dbReference type="Proteomes" id="UP000436016">
    <property type="component" value="Unassembled WGS sequence"/>
</dbReference>
<reference evidence="11 12" key="1">
    <citation type="submission" date="2019-12" db="EMBL/GenBank/DDBJ databases">
        <title>Strain KN286 was isolated from seawater, which was collected from Caroline Seamount in the tropical western Pacific.</title>
        <authorList>
            <person name="Wang Q."/>
        </authorList>
    </citation>
    <scope>NUCLEOTIDE SEQUENCE [LARGE SCALE GENOMIC DNA]</scope>
    <source>
        <strain evidence="11 12">KN286</strain>
    </source>
</reference>
<evidence type="ECO:0000313" key="11">
    <source>
        <dbReference type="EMBL" id="MXU64426.1"/>
    </source>
</evidence>
<protein>
    <recommendedName>
        <fullName evidence="6 7">Peptidyl-tRNA hydrolase</fullName>
        <shortName evidence="7">Pth</shortName>
        <ecNumber evidence="1 7">3.1.1.29</ecNumber>
    </recommendedName>
</protein>
<accession>A0A6B0TKP4</accession>
<organism evidence="11 12">
    <name type="scientific">Oceanomicrobium pacificus</name>
    <dbReference type="NCBI Taxonomy" id="2692916"/>
    <lineage>
        <taxon>Bacteria</taxon>
        <taxon>Pseudomonadati</taxon>
        <taxon>Pseudomonadota</taxon>
        <taxon>Alphaproteobacteria</taxon>
        <taxon>Rhodobacterales</taxon>
        <taxon>Paracoccaceae</taxon>
        <taxon>Oceanomicrobium</taxon>
    </lineage>
</organism>
<dbReference type="PANTHER" id="PTHR17224">
    <property type="entry name" value="PEPTIDYL-TRNA HYDROLASE"/>
    <property type="match status" value="1"/>
</dbReference>
<dbReference type="GO" id="GO:0005737">
    <property type="term" value="C:cytoplasm"/>
    <property type="evidence" value="ECO:0007669"/>
    <property type="project" value="UniProtKB-SubCell"/>
</dbReference>
<dbReference type="FunFam" id="3.40.50.1470:FF:000001">
    <property type="entry name" value="Peptidyl-tRNA hydrolase"/>
    <property type="match status" value="1"/>
</dbReference>
<comment type="subcellular location">
    <subcellularLocation>
        <location evidence="7">Cytoplasm</location>
    </subcellularLocation>
</comment>
<dbReference type="PROSITE" id="PS01195">
    <property type="entry name" value="PEPT_TRNA_HYDROL_1"/>
    <property type="match status" value="1"/>
</dbReference>
<comment type="function">
    <text evidence="7">Catalyzes the release of premature peptidyl moieties from peptidyl-tRNA molecules trapped in stalled 50S ribosomal subunits, and thus maintains levels of free tRNAs and 50S ribosomes.</text>
</comment>
<evidence type="ECO:0000256" key="9">
    <source>
        <dbReference type="RuleBase" id="RU004320"/>
    </source>
</evidence>
<dbReference type="GO" id="GO:0004045">
    <property type="term" value="F:peptidyl-tRNA hydrolase activity"/>
    <property type="evidence" value="ECO:0007669"/>
    <property type="project" value="UniProtKB-UniRule"/>
</dbReference>
<dbReference type="HAMAP" id="MF_00083">
    <property type="entry name" value="Pept_tRNA_hydro_bact"/>
    <property type="match status" value="1"/>
</dbReference>
<evidence type="ECO:0000256" key="6">
    <source>
        <dbReference type="ARBA" id="ARBA00050038"/>
    </source>
</evidence>
<dbReference type="RefSeq" id="WP_160851789.1">
    <property type="nucleotide sequence ID" value="NZ_WUWG01000001.1"/>
</dbReference>
<keyword evidence="2 7" id="KW-0820">tRNA-binding</keyword>